<reference evidence="1" key="1">
    <citation type="submission" date="2022-02" db="EMBL/GenBank/DDBJ databases">
        <title>Plant Genome Project.</title>
        <authorList>
            <person name="Zhang R.-G."/>
        </authorList>
    </citation>
    <scope>NUCLEOTIDE SEQUENCE</scope>
    <source>
        <strain evidence="1">AT1</strain>
    </source>
</reference>
<name>A0ACC0N4L3_RHOML</name>
<dbReference type="Proteomes" id="UP001062846">
    <property type="component" value="Chromosome 7"/>
</dbReference>
<comment type="caution">
    <text evidence="1">The sequence shown here is derived from an EMBL/GenBank/DDBJ whole genome shotgun (WGS) entry which is preliminary data.</text>
</comment>
<protein>
    <submittedName>
        <fullName evidence="1">Uncharacterized protein</fullName>
    </submittedName>
</protein>
<accession>A0ACC0N4L3</accession>
<dbReference type="EMBL" id="CM046394">
    <property type="protein sequence ID" value="KAI8548201.1"/>
    <property type="molecule type" value="Genomic_DNA"/>
</dbReference>
<evidence type="ECO:0000313" key="1">
    <source>
        <dbReference type="EMBL" id="KAI8548201.1"/>
    </source>
</evidence>
<proteinExistence type="predicted"/>
<organism evidence="1 2">
    <name type="scientific">Rhododendron molle</name>
    <name type="common">Chinese azalea</name>
    <name type="synonym">Azalea mollis</name>
    <dbReference type="NCBI Taxonomy" id="49168"/>
    <lineage>
        <taxon>Eukaryota</taxon>
        <taxon>Viridiplantae</taxon>
        <taxon>Streptophyta</taxon>
        <taxon>Embryophyta</taxon>
        <taxon>Tracheophyta</taxon>
        <taxon>Spermatophyta</taxon>
        <taxon>Magnoliopsida</taxon>
        <taxon>eudicotyledons</taxon>
        <taxon>Gunneridae</taxon>
        <taxon>Pentapetalae</taxon>
        <taxon>asterids</taxon>
        <taxon>Ericales</taxon>
        <taxon>Ericaceae</taxon>
        <taxon>Ericoideae</taxon>
        <taxon>Rhodoreae</taxon>
        <taxon>Rhododendron</taxon>
    </lineage>
</organism>
<keyword evidence="2" id="KW-1185">Reference proteome</keyword>
<evidence type="ECO:0000313" key="2">
    <source>
        <dbReference type="Proteomes" id="UP001062846"/>
    </source>
</evidence>
<gene>
    <name evidence="1" type="ORF">RHMOL_Rhmol07G0254600</name>
</gene>
<sequence length="64" mass="7459">MYPTTRISFRQLIIESRSLPRSDLSHLMHDLTVRRCATSYCAHHHPPISRIDKLKEIPKKGDTC</sequence>